<dbReference type="SUPFAM" id="SSF56563">
    <property type="entry name" value="Major capsid protein gp5"/>
    <property type="match status" value="1"/>
</dbReference>
<dbReference type="Pfam" id="PF01343">
    <property type="entry name" value="Peptidase_S49"/>
    <property type="match status" value="1"/>
</dbReference>
<dbReference type="Gene3D" id="6.20.330.10">
    <property type="match status" value="1"/>
</dbReference>
<reference evidence="5 6" key="1">
    <citation type="journal article" date="2009" name="Appl. Environ. Microbiol.">
        <title>Three genomes from the phylum Acidobacteria provide insight into the lifestyles of these microorganisms in soils.</title>
        <authorList>
            <person name="Ward N.L."/>
            <person name="Challacombe J.F."/>
            <person name="Janssen P.H."/>
            <person name="Henrissat B."/>
            <person name="Coutinho P.M."/>
            <person name="Wu M."/>
            <person name="Xie G."/>
            <person name="Haft D.H."/>
            <person name="Sait M."/>
            <person name="Badger J."/>
            <person name="Barabote R.D."/>
            <person name="Bradley B."/>
            <person name="Brettin T.S."/>
            <person name="Brinkac L.M."/>
            <person name="Bruce D."/>
            <person name="Creasy T."/>
            <person name="Daugherty S.C."/>
            <person name="Davidsen T.M."/>
            <person name="DeBoy R.T."/>
            <person name="Detter J.C."/>
            <person name="Dodson R.J."/>
            <person name="Durkin A.S."/>
            <person name="Ganapathy A."/>
            <person name="Gwinn-Giglio M."/>
            <person name="Han C.S."/>
            <person name="Khouri H."/>
            <person name="Kiss H."/>
            <person name="Kothari S.P."/>
            <person name="Madupu R."/>
            <person name="Nelson K.E."/>
            <person name="Nelson W.C."/>
            <person name="Paulsen I."/>
            <person name="Penn K."/>
            <person name="Ren Q."/>
            <person name="Rosovitz M.J."/>
            <person name="Selengut J.D."/>
            <person name="Shrivastava S."/>
            <person name="Sullivan S.A."/>
            <person name="Tapia R."/>
            <person name="Thompson L.S."/>
            <person name="Watkins K.L."/>
            <person name="Yang Q."/>
            <person name="Yu C."/>
            <person name="Zafar N."/>
            <person name="Zhou L."/>
            <person name="Kuske C.R."/>
        </authorList>
    </citation>
    <scope>NUCLEOTIDE SEQUENCE [LARGE SCALE GENOMIC DNA]</scope>
    <source>
        <strain evidence="5 6">Ellin345</strain>
    </source>
</reference>
<feature type="domain" description="Phage capsid-like C-terminal" evidence="4">
    <location>
        <begin position="496"/>
        <end position="775"/>
    </location>
</feature>
<dbReference type="EnsemblBacteria" id="ABF42174">
    <property type="protein sequence ID" value="ABF42174"/>
    <property type="gene ID" value="Acid345_3173"/>
</dbReference>
<sequence length="781" mass="82100">MKYELKYQHVLAEVLSSPWAILPETLKSITSVLAFRAAGHELGEEEILSRVGELRTDREPYAVTAEGRSPKASPVTSGAVMVIPIYGVIGPKASQFERASSGGGTGIDALTQTFRSALSNPDISAIVFDVDSPGGSVFGIAELADEIYAGRGKKKIVAQVAPRAASAAYWLAASAGEVVVTPSGQAGSIGVFVAHEDLSKALDMQGVKETLISAGKYKVEGASSQPLSDEARAAMQNMVDQYYGAFVQGVARGRAVTAATVRNSFGEGRVVSAQDALQLGMVDRIATLDQTIAALLGGRPAKSASAQVPVSVPAASVAEKPASAEITEEATMATAPTPAAGAAEINVLRDVAIASEEQRVKGITALARHASMTDKLSGWLREGKTIDAVSEEIVDLQKKGAKPVNIPAPGAQVDLNDREQRQYSILRAVRSMVLAQKRDEKLGSDTDASFEREVSDTIAKKLNRETSGIYIPTNLRATVPGLDPKAVLNSGSSPGTNFVQTTIRPDEFIDLLRNRLVVMKMGARKLGDLQGNLQLPKQTAAATLYWTGENPGSAVTATDQTTGSVTLSPKQAMAQTAYSRQFIIQSSIDAEQFVREDLANIFALGVDLAALVGSGTSNQPKGIVNQSGVGTEAIATDGGAITYSIITKAQEDLEESSIPLIAPGIATTPGVKKKLRNTAELSNTISLPIWHSDDTVAGYPAMSSNQLPSNTSKGSGTNLHTMIVGDWAQLILGEWGALEIIADPYTQAGKGNVVLTGSMLVDIAVRYAQAFVVINDINPTS</sequence>
<evidence type="ECO:0000256" key="1">
    <source>
        <dbReference type="ARBA" id="ARBA00004328"/>
    </source>
</evidence>
<dbReference type="AlphaFoldDB" id="Q1ILS6"/>
<dbReference type="InterPro" id="IPR029045">
    <property type="entry name" value="ClpP/crotonase-like_dom_sf"/>
</dbReference>
<evidence type="ECO:0000259" key="4">
    <source>
        <dbReference type="Pfam" id="PF05065"/>
    </source>
</evidence>
<dbReference type="RefSeq" id="WP_011523973.1">
    <property type="nucleotide sequence ID" value="NC_008009.1"/>
</dbReference>
<dbReference type="OrthoDB" id="266140at2"/>
<keyword evidence="6" id="KW-1185">Reference proteome</keyword>
<dbReference type="eggNOG" id="COG0616">
    <property type="taxonomic scope" value="Bacteria"/>
</dbReference>
<dbReference type="InterPro" id="IPR024455">
    <property type="entry name" value="Phage_capsid"/>
</dbReference>
<accession>Q1ILS6</accession>
<dbReference type="InterPro" id="IPR054612">
    <property type="entry name" value="Phage_capsid-like_C"/>
</dbReference>
<dbReference type="InterPro" id="IPR002142">
    <property type="entry name" value="Peptidase_S49"/>
</dbReference>
<dbReference type="STRING" id="204669.Acid345_3173"/>
<feature type="domain" description="Peptidase S49" evidence="3">
    <location>
        <begin position="153"/>
        <end position="294"/>
    </location>
</feature>
<evidence type="ECO:0000256" key="2">
    <source>
        <dbReference type="ARBA" id="ARBA00008683"/>
    </source>
</evidence>
<name>Q1ILS6_KORVE</name>
<dbReference type="PANTHER" id="PTHR42987:SF4">
    <property type="entry name" value="PROTEASE SOHB-RELATED"/>
    <property type="match status" value="1"/>
</dbReference>
<dbReference type="GO" id="GO:0006508">
    <property type="term" value="P:proteolysis"/>
    <property type="evidence" value="ECO:0007669"/>
    <property type="project" value="InterPro"/>
</dbReference>
<dbReference type="Gene3D" id="3.30.2400.10">
    <property type="entry name" value="Major capsid protein gp5"/>
    <property type="match status" value="1"/>
</dbReference>
<evidence type="ECO:0000313" key="5">
    <source>
        <dbReference type="EMBL" id="ABF42174.1"/>
    </source>
</evidence>
<proteinExistence type="inferred from homology"/>
<dbReference type="GO" id="GO:0008233">
    <property type="term" value="F:peptidase activity"/>
    <property type="evidence" value="ECO:0007669"/>
    <property type="project" value="InterPro"/>
</dbReference>
<dbReference type="KEGG" id="aba:Acid345_3173"/>
<dbReference type="Gene3D" id="3.90.226.10">
    <property type="entry name" value="2-enoyl-CoA Hydratase, Chain A, domain 1"/>
    <property type="match status" value="1"/>
</dbReference>
<protein>
    <submittedName>
        <fullName evidence="5">Peptidase S49</fullName>
    </submittedName>
</protein>
<dbReference type="InterPro" id="IPR033855">
    <property type="entry name" value="Protein_C"/>
</dbReference>
<gene>
    <name evidence="5" type="ordered locus">Acid345_3173</name>
</gene>
<dbReference type="PANTHER" id="PTHR42987">
    <property type="entry name" value="PEPTIDASE S49"/>
    <property type="match status" value="1"/>
</dbReference>
<comment type="subcellular location">
    <subcellularLocation>
        <location evidence="1">Virion</location>
    </subcellularLocation>
</comment>
<comment type="similarity">
    <text evidence="2">Belongs to the peptidase S49 family.</text>
</comment>
<dbReference type="Proteomes" id="UP000002432">
    <property type="component" value="Chromosome"/>
</dbReference>
<dbReference type="CDD" id="cd07022">
    <property type="entry name" value="S49_Sppa_36K_type"/>
    <property type="match status" value="1"/>
</dbReference>
<dbReference type="HOGENOM" id="CLU_358555_0_0_0"/>
<dbReference type="SUPFAM" id="SSF52096">
    <property type="entry name" value="ClpP/crotonase"/>
    <property type="match status" value="1"/>
</dbReference>
<dbReference type="EMBL" id="CP000360">
    <property type="protein sequence ID" value="ABF42174.1"/>
    <property type="molecule type" value="Genomic_DNA"/>
</dbReference>
<organism evidence="5 6">
    <name type="scientific">Koribacter versatilis (strain Ellin345)</name>
    <dbReference type="NCBI Taxonomy" id="204669"/>
    <lineage>
        <taxon>Bacteria</taxon>
        <taxon>Pseudomonadati</taxon>
        <taxon>Acidobacteriota</taxon>
        <taxon>Terriglobia</taxon>
        <taxon>Terriglobales</taxon>
        <taxon>Candidatus Korobacteraceae</taxon>
        <taxon>Candidatus Korobacter</taxon>
    </lineage>
</organism>
<dbReference type="NCBIfam" id="TIGR01554">
    <property type="entry name" value="major_cap_HK97"/>
    <property type="match status" value="1"/>
</dbReference>
<evidence type="ECO:0000313" key="6">
    <source>
        <dbReference type="Proteomes" id="UP000002432"/>
    </source>
</evidence>
<evidence type="ECO:0000259" key="3">
    <source>
        <dbReference type="Pfam" id="PF01343"/>
    </source>
</evidence>
<dbReference type="Pfam" id="PF05065">
    <property type="entry name" value="Phage_capsid"/>
    <property type="match status" value="1"/>
</dbReference>